<dbReference type="Pfam" id="PF02906">
    <property type="entry name" value="Fe_hyd_lg_C"/>
    <property type="match status" value="2"/>
</dbReference>
<evidence type="ECO:0000313" key="8">
    <source>
        <dbReference type="EMBL" id="MCU7379470.1"/>
    </source>
</evidence>
<proteinExistence type="predicted"/>
<dbReference type="InterPro" id="IPR004108">
    <property type="entry name" value="Fe_hydrogenase_lsu_C"/>
</dbReference>
<evidence type="ECO:0000313" key="7">
    <source>
        <dbReference type="EMBL" id="MCU7376921.1"/>
    </source>
</evidence>
<dbReference type="InterPro" id="IPR010766">
    <property type="entry name" value="DRTGG"/>
</dbReference>
<dbReference type="SUPFAM" id="SSF54862">
    <property type="entry name" value="4Fe-4S ferredoxins"/>
    <property type="match status" value="1"/>
</dbReference>
<dbReference type="Gene3D" id="3.40.1390.20">
    <property type="entry name" value="HprK N-terminal domain-like"/>
    <property type="match status" value="1"/>
</dbReference>
<dbReference type="GO" id="GO:0051539">
    <property type="term" value="F:4 iron, 4 sulfur cluster binding"/>
    <property type="evidence" value="ECO:0007669"/>
    <property type="project" value="UniProtKB-KW"/>
</dbReference>
<dbReference type="Pfam" id="PF04060">
    <property type="entry name" value="FeS"/>
    <property type="match status" value="1"/>
</dbReference>
<dbReference type="EMBL" id="JAOSHN010000001">
    <property type="protein sequence ID" value="MCU7376921.1"/>
    <property type="molecule type" value="Genomic_DNA"/>
</dbReference>
<evidence type="ECO:0000259" key="5">
    <source>
        <dbReference type="PROSITE" id="PS51379"/>
    </source>
</evidence>
<sequence length="534" mass="59476">MELKEVVRLIKGRLLYETEEILDREYAYAVASDLMSNVMLDTADDSLLITSLVNPQVIRASEMMNITCIILTCGKTVTDTMMELAKTRNIALVETHYTTFTVCGKLHNIGMREGPVATELSQVTSIQLDKERCIGCIHCVRNCPTEAIRVRSWKATISPERCIECGMCVKVCPRHATRPVVDTLEAMNEYDYKIAIPATSFFGQFKGIKSRNHVLTALKQIGFDDVYEEAIGAEMISYATRKLLQSGEKELPLISSGCPSVLKMIQIGYPNLLDHVVDYRPPVEVVASMARREAEKKYPHKKIGIFFIAPCTAKISFIKESDEVIETDVDVMVAISEVYKQVRAKLKVLKDSEVEDLARSGVMGLRWTNPGGESLALNTDKFIAVDGIDEVMDIFEKVEDEKLEGVDFIEAEACIGGCFGGSLTVENSYSAKANMKVILDEAKAKYGDRILNYPGSEEELKRNRELLYRPVLQLDQDLSVSLKKMEEMGRIVSTLPGVDCGVCGAPTCKAFAEDIVRGLITERACIILNRTRGR</sequence>
<dbReference type="GO" id="GO:0046872">
    <property type="term" value="F:metal ion binding"/>
    <property type="evidence" value="ECO:0007669"/>
    <property type="project" value="UniProtKB-KW"/>
</dbReference>
<dbReference type="Pfam" id="PF13237">
    <property type="entry name" value="Fer4_10"/>
    <property type="match status" value="1"/>
</dbReference>
<evidence type="ECO:0000313" key="9">
    <source>
        <dbReference type="Proteomes" id="UP001065549"/>
    </source>
</evidence>
<reference evidence="8" key="1">
    <citation type="submission" date="2022-09" db="EMBL/GenBank/DDBJ databases">
        <title>Culturomic study of gut microbiota in children with autism spectrum disorder.</title>
        <authorList>
            <person name="Efimov B.A."/>
            <person name="Chaplin A.V."/>
            <person name="Sokolova S.R."/>
            <person name="Pikina A.P."/>
            <person name="Korzhanova M."/>
            <person name="Belova V."/>
            <person name="Korostin D."/>
        </authorList>
    </citation>
    <scope>NUCLEOTIDE SEQUENCE</scope>
    <source>
        <strain evidence="8">ASD5510</strain>
    </source>
</reference>
<dbReference type="Gene3D" id="1.10.15.40">
    <property type="entry name" value="Electron transport complex subunit B, putative Fe-S cluster"/>
    <property type="match status" value="1"/>
</dbReference>
<keyword evidence="9" id="KW-1185">Reference proteome</keyword>
<dbReference type="PANTHER" id="PTHR43560">
    <property type="entry name" value="ION-TRANSLOCATING OXIDOREDUCTASE COMPLEX SUBUNIT B"/>
    <property type="match status" value="1"/>
</dbReference>
<gene>
    <name evidence="7" type="ORF">OBO34_00975</name>
    <name evidence="8" type="ORF">OBO34_14070</name>
</gene>
<dbReference type="Gene3D" id="3.40.950.10">
    <property type="entry name" value="Fe-only Hydrogenase (Larger Subunit), Chain L, domain 3"/>
    <property type="match status" value="1"/>
</dbReference>
<name>A0A9J6QWD3_9FIRM</name>
<keyword evidence="3" id="KW-0408">Iron</keyword>
<dbReference type="AlphaFoldDB" id="A0A9J6QWD3"/>
<dbReference type="InterPro" id="IPR050395">
    <property type="entry name" value="4Fe4S_Ferredoxin_RnfB"/>
</dbReference>
<dbReference type="PANTHER" id="PTHR43560:SF1">
    <property type="entry name" value="ION-TRANSLOCATING OXIDOREDUCTASE COMPLEX SUBUNIT B"/>
    <property type="match status" value="1"/>
</dbReference>
<comment type="caution">
    <text evidence="8">The sequence shown here is derived from an EMBL/GenBank/DDBJ whole genome shotgun (WGS) entry which is preliminary data.</text>
</comment>
<dbReference type="Gene3D" id="3.30.70.20">
    <property type="match status" value="1"/>
</dbReference>
<protein>
    <submittedName>
        <fullName evidence="8">DRTGG domain-containing protein</fullName>
    </submittedName>
</protein>
<dbReference type="Pfam" id="PF07085">
    <property type="entry name" value="DRTGG"/>
    <property type="match status" value="1"/>
</dbReference>
<dbReference type="Proteomes" id="UP001065549">
    <property type="component" value="Unassembled WGS sequence"/>
</dbReference>
<feature type="domain" description="4Fe-4S" evidence="6">
    <location>
        <begin position="483"/>
        <end position="534"/>
    </location>
</feature>
<dbReference type="RefSeq" id="WP_148398548.1">
    <property type="nucleotide sequence ID" value="NZ_JAJAGH010000005.1"/>
</dbReference>
<dbReference type="InterPro" id="IPR007202">
    <property type="entry name" value="4Fe-4S_dom"/>
</dbReference>
<evidence type="ECO:0000256" key="4">
    <source>
        <dbReference type="ARBA" id="ARBA00023014"/>
    </source>
</evidence>
<evidence type="ECO:0000256" key="2">
    <source>
        <dbReference type="ARBA" id="ARBA00022723"/>
    </source>
</evidence>
<dbReference type="SUPFAM" id="SSF53920">
    <property type="entry name" value="Fe-only hydrogenase"/>
    <property type="match status" value="1"/>
</dbReference>
<evidence type="ECO:0000256" key="3">
    <source>
        <dbReference type="ARBA" id="ARBA00023004"/>
    </source>
</evidence>
<dbReference type="InterPro" id="IPR009016">
    <property type="entry name" value="Fe_hydrogenase"/>
</dbReference>
<dbReference type="PROSITE" id="PS00198">
    <property type="entry name" value="4FE4S_FER_1"/>
    <property type="match status" value="1"/>
</dbReference>
<keyword evidence="4" id="KW-0411">Iron-sulfur</keyword>
<accession>A0A9J6QWD3</accession>
<evidence type="ECO:0000259" key="6">
    <source>
        <dbReference type="PROSITE" id="PS51656"/>
    </source>
</evidence>
<organism evidence="8 9">
    <name type="scientific">Hominibacterium faecale</name>
    <dbReference type="NCBI Taxonomy" id="2839743"/>
    <lineage>
        <taxon>Bacteria</taxon>
        <taxon>Bacillati</taxon>
        <taxon>Bacillota</taxon>
        <taxon>Clostridia</taxon>
        <taxon>Peptostreptococcales</taxon>
        <taxon>Anaerovoracaceae</taxon>
        <taxon>Hominibacterium</taxon>
    </lineage>
</organism>
<keyword evidence="2" id="KW-0479">Metal-binding</keyword>
<dbReference type="InterPro" id="IPR017900">
    <property type="entry name" value="4Fe4S_Fe_S_CS"/>
</dbReference>
<dbReference type="InterPro" id="IPR028979">
    <property type="entry name" value="Ser_kin/Pase_Hpr-like_N_sf"/>
</dbReference>
<dbReference type="PROSITE" id="PS51656">
    <property type="entry name" value="4FE4S"/>
    <property type="match status" value="1"/>
</dbReference>
<dbReference type="InterPro" id="IPR017896">
    <property type="entry name" value="4Fe4S_Fe-S-bd"/>
</dbReference>
<dbReference type="PROSITE" id="PS51379">
    <property type="entry name" value="4FE4S_FER_2"/>
    <property type="match status" value="2"/>
</dbReference>
<feature type="domain" description="4Fe-4S ferredoxin-type" evidence="5">
    <location>
        <begin position="124"/>
        <end position="152"/>
    </location>
</feature>
<dbReference type="SUPFAM" id="SSF75138">
    <property type="entry name" value="HprK N-terminal domain-like"/>
    <property type="match status" value="1"/>
</dbReference>
<feature type="domain" description="4Fe-4S ferredoxin-type" evidence="5">
    <location>
        <begin position="153"/>
        <end position="182"/>
    </location>
</feature>
<evidence type="ECO:0000256" key="1">
    <source>
        <dbReference type="ARBA" id="ARBA00022485"/>
    </source>
</evidence>
<dbReference type="EMBL" id="JAOSHN010000005">
    <property type="protein sequence ID" value="MCU7379470.1"/>
    <property type="molecule type" value="Genomic_DNA"/>
</dbReference>
<keyword evidence="1" id="KW-0004">4Fe-4S</keyword>